<dbReference type="GO" id="GO:0004672">
    <property type="term" value="F:protein kinase activity"/>
    <property type="evidence" value="ECO:0007669"/>
    <property type="project" value="TreeGrafter"/>
</dbReference>
<evidence type="ECO:0000313" key="4">
    <source>
        <dbReference type="Proteomes" id="UP000292447"/>
    </source>
</evidence>
<dbReference type="GO" id="GO:0005634">
    <property type="term" value="C:nucleus"/>
    <property type="evidence" value="ECO:0007669"/>
    <property type="project" value="TreeGrafter"/>
</dbReference>
<proteinExistence type="predicted"/>
<sequence length="469" mass="53533">MDASVLEKEKENIKPLVFGRSVLKLGNALIETRGPTAISKQRDKFEKNLQCDELDDPLQVYIDYIAWTHNHFPQGANTGSGLLQLLERCTSCFRDTPHYKNDPRYLKIWLEYAEYSDAPRDIFVYLAKKGIGQELALYYEQFASFLEARGLRADAREVYEIGIERNAWPINRLKRSLIHFETRLNALEPSTLSGIHSSNTAQRQTASTVWSDSGPPAKKHRLAIHNDDSPATLKETVFTPNNAACLSSTVLATKENIIAPKPWTGEVLKQNEESSEKKSAKFQVFRDDMASSTKEFELREENGETFSNVFQPGKPREKLCVNLNLLYPHQDNEEFSIQEILALTNMHETPQLKQLSRQEDEYRETEQTFTIPLRDDDTVHRTKSPTITMMSRMTTNEVLGMFNDAALNMNLDDETGKEFEDSTNYDGFQTETIHVESQDADCHQAEKVATPPTDQYESEEGSSPFLERP</sequence>
<dbReference type="FunFam" id="1.25.40.430:FF:000003">
    <property type="entry name" value="Checkpoint serine/threonine-protein kinase BUB1"/>
    <property type="match status" value="1"/>
</dbReference>
<name>A0A4P6XIP5_9ASCO</name>
<keyword evidence="3" id="KW-0808">Transferase</keyword>
<dbReference type="AlphaFoldDB" id="A0A4P6XIP5"/>
<dbReference type="PROSITE" id="PS51489">
    <property type="entry name" value="BUB1_N"/>
    <property type="match status" value="1"/>
</dbReference>
<feature type="compositionally biased region" description="Basic and acidic residues" evidence="1">
    <location>
        <begin position="433"/>
        <end position="446"/>
    </location>
</feature>
<dbReference type="STRING" id="2163413.A0A4P6XIP5"/>
<reference evidence="4" key="1">
    <citation type="submission" date="2019-03" db="EMBL/GenBank/DDBJ databases">
        <title>Snf2 controls pulcherriminic acid biosynthesis and connects pigmentation and antifungal activity of the yeast Metschnikowia pulcherrima.</title>
        <authorList>
            <person name="Gore-Lloyd D."/>
            <person name="Sumann I."/>
            <person name="Brachmann A.O."/>
            <person name="Schneeberger K."/>
            <person name="Ortiz-Merino R.A."/>
            <person name="Moreno-Beltran M."/>
            <person name="Schlaefli M."/>
            <person name="Kirner P."/>
            <person name="Santos Kron A."/>
            <person name="Wolfe K.H."/>
            <person name="Piel J."/>
            <person name="Ahrens C.H."/>
            <person name="Henk D."/>
            <person name="Freimoser F.M."/>
        </authorList>
    </citation>
    <scope>NUCLEOTIDE SEQUENCE [LARGE SCALE GENOMIC DNA]</scope>
    <source>
        <strain evidence="4">APC 1.2</strain>
    </source>
</reference>
<feature type="domain" description="BUB1 N-terminal" evidence="2">
    <location>
        <begin position="45"/>
        <end position="204"/>
    </location>
</feature>
<feature type="region of interest" description="Disordered" evidence="1">
    <location>
        <begin position="430"/>
        <end position="469"/>
    </location>
</feature>
<gene>
    <name evidence="3" type="primary">MPUL0A01100</name>
    <name evidence="3" type="ORF">METSCH_A01100</name>
</gene>
<dbReference type="GO" id="GO:0007094">
    <property type="term" value="P:mitotic spindle assembly checkpoint signaling"/>
    <property type="evidence" value="ECO:0007669"/>
    <property type="project" value="InterPro"/>
</dbReference>
<protein>
    <submittedName>
        <fullName evidence="3">Checkpoint serine/threonine-protein kinase</fullName>
    </submittedName>
</protein>
<dbReference type="InterPro" id="IPR015661">
    <property type="entry name" value="Bub1/Mad3"/>
</dbReference>
<keyword evidence="3" id="KW-0418">Kinase</keyword>
<evidence type="ECO:0000313" key="3">
    <source>
        <dbReference type="EMBL" id="QBM85491.1"/>
    </source>
</evidence>
<dbReference type="PANTHER" id="PTHR14030:SF4">
    <property type="entry name" value="BUB1 KINASE, ISOFORM A-RELATED"/>
    <property type="match status" value="1"/>
</dbReference>
<dbReference type="SMART" id="SM00777">
    <property type="entry name" value="Mad3_BUB1_I"/>
    <property type="match status" value="1"/>
</dbReference>
<accession>A0A4P6XIP5</accession>
<dbReference type="GO" id="GO:0032991">
    <property type="term" value="C:protein-containing complex"/>
    <property type="evidence" value="ECO:0007669"/>
    <property type="project" value="UniProtKB-ARBA"/>
</dbReference>
<keyword evidence="4" id="KW-1185">Reference proteome</keyword>
<evidence type="ECO:0000256" key="1">
    <source>
        <dbReference type="SAM" id="MobiDB-lite"/>
    </source>
</evidence>
<dbReference type="InterPro" id="IPR012572">
    <property type="entry name" value="Mad3/Bub1_II"/>
</dbReference>
<dbReference type="Gene3D" id="6.10.20.170">
    <property type="match status" value="1"/>
</dbReference>
<evidence type="ECO:0000259" key="2">
    <source>
        <dbReference type="PROSITE" id="PS51489"/>
    </source>
</evidence>
<dbReference type="Pfam" id="PF08311">
    <property type="entry name" value="Mad3_BUB1_I"/>
    <property type="match status" value="1"/>
</dbReference>
<dbReference type="InterPro" id="IPR013212">
    <property type="entry name" value="Mad3/Bub1_I"/>
</dbReference>
<dbReference type="GO" id="GO:0051754">
    <property type="term" value="P:meiotic sister chromatid cohesion, centromeric"/>
    <property type="evidence" value="ECO:0007669"/>
    <property type="project" value="TreeGrafter"/>
</dbReference>
<dbReference type="Proteomes" id="UP000292447">
    <property type="component" value="Chromosome I"/>
</dbReference>
<dbReference type="PANTHER" id="PTHR14030">
    <property type="entry name" value="MITOTIC CHECKPOINT SERINE/THREONINE-PROTEIN KINASE BUB1"/>
    <property type="match status" value="1"/>
</dbReference>
<dbReference type="Pfam" id="PF08171">
    <property type="entry name" value="Mad3_BUB1_II"/>
    <property type="match status" value="1"/>
</dbReference>
<organism evidence="3 4">
    <name type="scientific">Metschnikowia aff. pulcherrima</name>
    <dbReference type="NCBI Taxonomy" id="2163413"/>
    <lineage>
        <taxon>Eukaryota</taxon>
        <taxon>Fungi</taxon>
        <taxon>Dikarya</taxon>
        <taxon>Ascomycota</taxon>
        <taxon>Saccharomycotina</taxon>
        <taxon>Pichiomycetes</taxon>
        <taxon>Metschnikowiaceae</taxon>
        <taxon>Metschnikowia</taxon>
    </lineage>
</organism>
<dbReference type="Gene3D" id="1.25.40.430">
    <property type="match status" value="1"/>
</dbReference>
<dbReference type="EMBL" id="CP034456">
    <property type="protein sequence ID" value="QBM85491.1"/>
    <property type="molecule type" value="Genomic_DNA"/>
</dbReference>